<name>A0A495XI60_9PSEU</name>
<dbReference type="SUPFAM" id="SSF51230">
    <property type="entry name" value="Single hybrid motif"/>
    <property type="match status" value="1"/>
</dbReference>
<dbReference type="InterPro" id="IPR000089">
    <property type="entry name" value="Biotin_lipoyl"/>
</dbReference>
<sequence>MSTDTVLSYDTSPQDPFGRALSLAELRVEAEQLILAMGRPVRRVLLRAGRNEVEVDWETGPALPGPTPTTAIAPAAATPGVSGVRGTMETGAGGHTPAALNGTPAALNGTAAAPAGTAAFAVRSPLVGTFYAAPNPGAAPFVQVGDVVRAGDQVAIVEAMKLLNPITADRSGKVTAIHVADGEMVEFDQVLVELEPVD</sequence>
<comment type="pathway">
    <text evidence="1 8">Lipid metabolism; fatty acid biosynthesis.</text>
</comment>
<dbReference type="PROSITE" id="PS00188">
    <property type="entry name" value="BIOTIN"/>
    <property type="match status" value="1"/>
</dbReference>
<evidence type="ECO:0000256" key="4">
    <source>
        <dbReference type="ARBA" id="ARBA00022832"/>
    </source>
</evidence>
<dbReference type="PANTHER" id="PTHR45266:SF3">
    <property type="entry name" value="OXALOACETATE DECARBOXYLASE ALPHA CHAIN"/>
    <property type="match status" value="1"/>
</dbReference>
<dbReference type="Proteomes" id="UP000272729">
    <property type="component" value="Unassembled WGS sequence"/>
</dbReference>
<dbReference type="GO" id="GO:0009317">
    <property type="term" value="C:acetyl-CoA carboxylase complex"/>
    <property type="evidence" value="ECO:0007669"/>
    <property type="project" value="InterPro"/>
</dbReference>
<comment type="caution">
    <text evidence="10">The sequence shown here is derived from an EMBL/GenBank/DDBJ whole genome shotgun (WGS) entry which is preliminary data.</text>
</comment>
<feature type="domain" description="Lipoyl-binding" evidence="9">
    <location>
        <begin position="119"/>
        <end position="195"/>
    </location>
</feature>
<dbReference type="FunFam" id="2.40.50.100:FF:000003">
    <property type="entry name" value="Acetyl-CoA carboxylase biotin carboxyl carrier protein"/>
    <property type="match status" value="1"/>
</dbReference>
<dbReference type="GO" id="GO:0006633">
    <property type="term" value="P:fatty acid biosynthetic process"/>
    <property type="evidence" value="ECO:0007669"/>
    <property type="project" value="UniProtKB-UniPathway"/>
</dbReference>
<dbReference type="InterPro" id="IPR001249">
    <property type="entry name" value="AcCoA_biotinCC"/>
</dbReference>
<evidence type="ECO:0000259" key="9">
    <source>
        <dbReference type="PROSITE" id="PS50968"/>
    </source>
</evidence>
<evidence type="ECO:0000313" key="11">
    <source>
        <dbReference type="Proteomes" id="UP000272729"/>
    </source>
</evidence>
<evidence type="ECO:0000256" key="7">
    <source>
        <dbReference type="ARBA" id="ARBA00023267"/>
    </source>
</evidence>
<dbReference type="InterPro" id="IPR050709">
    <property type="entry name" value="Biotin_Carboxyl_Carrier/Decarb"/>
</dbReference>
<dbReference type="GO" id="GO:0003989">
    <property type="term" value="F:acetyl-CoA carboxylase activity"/>
    <property type="evidence" value="ECO:0007669"/>
    <property type="project" value="InterPro"/>
</dbReference>
<dbReference type="PRINTS" id="PR01071">
    <property type="entry name" value="ACOABIOTINCC"/>
</dbReference>
<proteinExistence type="predicted"/>
<evidence type="ECO:0000256" key="8">
    <source>
        <dbReference type="RuleBase" id="RU364072"/>
    </source>
</evidence>
<dbReference type="AlphaFoldDB" id="A0A495XI60"/>
<keyword evidence="3 8" id="KW-0444">Lipid biosynthesis</keyword>
<keyword evidence="7 8" id="KW-0092">Biotin</keyword>
<dbReference type="PANTHER" id="PTHR45266">
    <property type="entry name" value="OXALOACETATE DECARBOXYLASE ALPHA CHAIN"/>
    <property type="match status" value="1"/>
</dbReference>
<dbReference type="Pfam" id="PF00364">
    <property type="entry name" value="Biotin_lipoyl"/>
    <property type="match status" value="1"/>
</dbReference>
<evidence type="ECO:0000256" key="3">
    <source>
        <dbReference type="ARBA" id="ARBA00022516"/>
    </source>
</evidence>
<dbReference type="PROSITE" id="PS50968">
    <property type="entry name" value="BIOTINYL_LIPOYL"/>
    <property type="match status" value="1"/>
</dbReference>
<dbReference type="UniPathway" id="UPA00094"/>
<keyword evidence="6 8" id="KW-0275">Fatty acid biosynthesis</keyword>
<dbReference type="InterPro" id="IPR011053">
    <property type="entry name" value="Single_hybrid_motif"/>
</dbReference>
<organism evidence="10 11">
    <name type="scientific">Saccharothrix variisporea</name>
    <dbReference type="NCBI Taxonomy" id="543527"/>
    <lineage>
        <taxon>Bacteria</taxon>
        <taxon>Bacillati</taxon>
        <taxon>Actinomycetota</taxon>
        <taxon>Actinomycetes</taxon>
        <taxon>Pseudonocardiales</taxon>
        <taxon>Pseudonocardiaceae</taxon>
        <taxon>Saccharothrix</taxon>
    </lineage>
</organism>
<protein>
    <recommendedName>
        <fullName evidence="2 8">Biotin carboxyl carrier protein of acetyl-CoA carboxylase</fullName>
    </recommendedName>
</protein>
<dbReference type="EMBL" id="RBXR01000001">
    <property type="protein sequence ID" value="RKT74171.1"/>
    <property type="molecule type" value="Genomic_DNA"/>
</dbReference>
<evidence type="ECO:0000256" key="6">
    <source>
        <dbReference type="ARBA" id="ARBA00023160"/>
    </source>
</evidence>
<dbReference type="CDD" id="cd06850">
    <property type="entry name" value="biotinyl_domain"/>
    <property type="match status" value="1"/>
</dbReference>
<evidence type="ECO:0000313" key="10">
    <source>
        <dbReference type="EMBL" id="RKT74171.1"/>
    </source>
</evidence>
<keyword evidence="4 8" id="KW-0276">Fatty acid metabolism</keyword>
<dbReference type="Gene3D" id="2.40.50.100">
    <property type="match status" value="1"/>
</dbReference>
<comment type="function">
    <text evidence="8">This protein is a component of the acetyl coenzyme A carboxylase complex; first, biotin carboxylase catalyzes the carboxylation of the carrier protein and then the transcarboxylase transfers the carboxyl group to form malonyl-CoA.</text>
</comment>
<dbReference type="InterPro" id="IPR001882">
    <property type="entry name" value="Biotin_BS"/>
</dbReference>
<keyword evidence="11" id="KW-1185">Reference proteome</keyword>
<evidence type="ECO:0000256" key="5">
    <source>
        <dbReference type="ARBA" id="ARBA00023098"/>
    </source>
</evidence>
<keyword evidence="5 8" id="KW-0443">Lipid metabolism</keyword>
<evidence type="ECO:0000256" key="2">
    <source>
        <dbReference type="ARBA" id="ARBA00017562"/>
    </source>
</evidence>
<accession>A0A495XI60</accession>
<reference evidence="10 11" key="1">
    <citation type="submission" date="2018-10" db="EMBL/GenBank/DDBJ databases">
        <title>Sequencing the genomes of 1000 actinobacteria strains.</title>
        <authorList>
            <person name="Klenk H.-P."/>
        </authorList>
    </citation>
    <scope>NUCLEOTIDE SEQUENCE [LARGE SCALE GENOMIC DNA]</scope>
    <source>
        <strain evidence="10 11">DSM 43911</strain>
    </source>
</reference>
<evidence type="ECO:0000256" key="1">
    <source>
        <dbReference type="ARBA" id="ARBA00005194"/>
    </source>
</evidence>
<dbReference type="RefSeq" id="WP_246030064.1">
    <property type="nucleotide sequence ID" value="NZ_JBIUBA010000018.1"/>
</dbReference>
<gene>
    <name evidence="10" type="ORF">DFJ66_7514</name>
</gene>